<dbReference type="RefSeq" id="WP_077088974.1">
    <property type="nucleotide sequence ID" value="NZ_LT721901.1"/>
</dbReference>
<sequence>MTVRRIVLALGAVLLIAGVIGLLVPVSISDGNGNSIGCGNALVADTQNARNATQQTNNQTGANIPIVGSFVPHSPDYVAQCQSAVGGRRAWTIPLTVIGIIGVAGSLLVRRNQGAGAP</sequence>
<dbReference type="EMBL" id="FUFA01000005">
    <property type="protein sequence ID" value="SPM36251.1"/>
    <property type="molecule type" value="Genomic_DNA"/>
</dbReference>
<reference evidence="1 2" key="1">
    <citation type="submission" date="2017-01" db="EMBL/GenBank/DDBJ databases">
        <authorList>
            <consortium name="Urmite Genomes"/>
        </authorList>
    </citation>
    <scope>NUCLEOTIDE SEQUENCE [LARGE SCALE GENOMIC DNA]</scope>
    <source>
        <strain evidence="1 2">AB57</strain>
    </source>
</reference>
<dbReference type="AlphaFoldDB" id="A0A2U3NXM1"/>
<dbReference type="Proteomes" id="UP000240988">
    <property type="component" value="Unassembled WGS sequence"/>
</dbReference>
<name>A0A2U3NXM1_9MYCO</name>
<dbReference type="OrthoDB" id="4752181at2"/>
<proteinExistence type="predicted"/>
<keyword evidence="1" id="KW-0645">Protease</keyword>
<keyword evidence="1" id="KW-0031">Aminopeptidase</keyword>
<organism evidence="1 2">
    <name type="scientific">Mycobacterium rhizamassiliense</name>
    <dbReference type="NCBI Taxonomy" id="1841860"/>
    <lineage>
        <taxon>Bacteria</taxon>
        <taxon>Bacillati</taxon>
        <taxon>Actinomycetota</taxon>
        <taxon>Actinomycetes</taxon>
        <taxon>Mycobacteriales</taxon>
        <taxon>Mycobacteriaceae</taxon>
        <taxon>Mycobacterium</taxon>
    </lineage>
</organism>
<dbReference type="STRING" id="1841860.GCA_900157375_04094"/>
<keyword evidence="1" id="KW-0378">Hydrolase</keyword>
<evidence type="ECO:0000313" key="2">
    <source>
        <dbReference type="Proteomes" id="UP000240988"/>
    </source>
</evidence>
<protein>
    <submittedName>
        <fullName evidence="1">Aminopeptidase</fullName>
    </submittedName>
</protein>
<dbReference type="GO" id="GO:0004177">
    <property type="term" value="F:aminopeptidase activity"/>
    <property type="evidence" value="ECO:0007669"/>
    <property type="project" value="UniProtKB-KW"/>
</dbReference>
<evidence type="ECO:0000313" key="1">
    <source>
        <dbReference type="EMBL" id="SPM36251.1"/>
    </source>
</evidence>
<gene>
    <name evidence="1" type="ORF">MRAB57_4091</name>
</gene>
<accession>A0A2U3NXM1</accession>
<keyword evidence="2" id="KW-1185">Reference proteome</keyword>